<evidence type="ECO:0000256" key="9">
    <source>
        <dbReference type="SAM" id="MobiDB-lite"/>
    </source>
</evidence>
<dbReference type="GO" id="GO:0006402">
    <property type="term" value="P:mRNA catabolic process"/>
    <property type="evidence" value="ECO:0007669"/>
    <property type="project" value="TreeGrafter"/>
</dbReference>
<comment type="function">
    <text evidence="8">3'-5' exoribonuclease that releases 5'-nucleoside monophosphates and is involved in maturation of structured RNAs.</text>
</comment>
<dbReference type="GO" id="GO:0005829">
    <property type="term" value="C:cytosol"/>
    <property type="evidence" value="ECO:0007669"/>
    <property type="project" value="TreeGrafter"/>
</dbReference>
<dbReference type="Pfam" id="PF00575">
    <property type="entry name" value="S1"/>
    <property type="match status" value="1"/>
</dbReference>
<feature type="compositionally biased region" description="Low complexity" evidence="9">
    <location>
        <begin position="774"/>
        <end position="786"/>
    </location>
</feature>
<evidence type="ECO:0000313" key="11">
    <source>
        <dbReference type="EMBL" id="GLS83301.1"/>
    </source>
</evidence>
<keyword evidence="6 8" id="KW-0269">Exonuclease</keyword>
<proteinExistence type="inferred from homology"/>
<evidence type="ECO:0000256" key="5">
    <source>
        <dbReference type="ARBA" id="ARBA00022801"/>
    </source>
</evidence>
<protein>
    <recommendedName>
        <fullName evidence="8">Ribonuclease R</fullName>
        <shortName evidence="8">RNase R</shortName>
        <ecNumber evidence="8">3.1.13.1</ecNumber>
    </recommendedName>
</protein>
<gene>
    <name evidence="8 11" type="primary">rnr</name>
    <name evidence="11" type="ORF">GCM10007894_12780</name>
</gene>
<name>A0AA37WYK1_9GAMM</name>
<keyword evidence="4 8" id="KW-0540">Nuclease</keyword>
<dbReference type="AlphaFoldDB" id="A0AA37WYK1"/>
<evidence type="ECO:0000256" key="4">
    <source>
        <dbReference type="ARBA" id="ARBA00022722"/>
    </source>
</evidence>
<keyword evidence="7 8" id="KW-0694">RNA-binding</keyword>
<evidence type="ECO:0000256" key="7">
    <source>
        <dbReference type="ARBA" id="ARBA00022884"/>
    </source>
</evidence>
<evidence type="ECO:0000256" key="1">
    <source>
        <dbReference type="ARBA" id="ARBA00001849"/>
    </source>
</evidence>
<comment type="caution">
    <text evidence="11">The sequence shown here is derived from an EMBL/GenBank/DDBJ whole genome shotgun (WGS) entry which is preliminary data.</text>
</comment>
<evidence type="ECO:0000256" key="6">
    <source>
        <dbReference type="ARBA" id="ARBA00022839"/>
    </source>
</evidence>
<reference evidence="11 12" key="1">
    <citation type="journal article" date="2014" name="Int. J. Syst. Evol. Microbiol.">
        <title>Complete genome sequence of Corynebacterium casei LMG S-19264T (=DSM 44701T), isolated from a smear-ripened cheese.</title>
        <authorList>
            <consortium name="US DOE Joint Genome Institute (JGI-PGF)"/>
            <person name="Walter F."/>
            <person name="Albersmeier A."/>
            <person name="Kalinowski J."/>
            <person name="Ruckert C."/>
        </authorList>
    </citation>
    <scope>NUCLEOTIDE SEQUENCE [LARGE SCALE GENOMIC DNA]</scope>
    <source>
        <strain evidence="11 12">NBRC 112785</strain>
    </source>
</reference>
<dbReference type="NCBIfam" id="NF008648">
    <property type="entry name" value="PRK11642.1"/>
    <property type="match status" value="1"/>
</dbReference>
<dbReference type="InterPro" id="IPR050180">
    <property type="entry name" value="RNR_Ribonuclease"/>
</dbReference>
<keyword evidence="12" id="KW-1185">Reference proteome</keyword>
<comment type="catalytic activity">
    <reaction evidence="1 8">
        <text>Exonucleolytic cleavage in the 3'- to 5'-direction to yield nucleoside 5'-phosphates.</text>
        <dbReference type="EC" id="3.1.13.1"/>
    </reaction>
</comment>
<dbReference type="Pfam" id="PF08206">
    <property type="entry name" value="OB_RNB"/>
    <property type="match status" value="1"/>
</dbReference>
<evidence type="ECO:0000313" key="12">
    <source>
        <dbReference type="Proteomes" id="UP001157439"/>
    </source>
</evidence>
<dbReference type="PANTHER" id="PTHR23355">
    <property type="entry name" value="RIBONUCLEASE"/>
    <property type="match status" value="1"/>
</dbReference>
<keyword evidence="5 8" id="KW-0378">Hydrolase</keyword>
<dbReference type="InterPro" id="IPR013668">
    <property type="entry name" value="RNase_R_HTH_12"/>
</dbReference>
<dbReference type="EC" id="3.1.13.1" evidence="8"/>
<accession>A0AA37WYK1</accession>
<dbReference type="Pfam" id="PF17876">
    <property type="entry name" value="CSD2"/>
    <property type="match status" value="1"/>
</dbReference>
<dbReference type="EMBL" id="BSPO01000002">
    <property type="protein sequence ID" value="GLS83301.1"/>
    <property type="molecule type" value="Genomic_DNA"/>
</dbReference>
<comment type="subcellular location">
    <subcellularLocation>
        <location evidence="2 8">Cytoplasm</location>
    </subcellularLocation>
</comment>
<dbReference type="InterPro" id="IPR022966">
    <property type="entry name" value="RNase_II/R_CS"/>
</dbReference>
<dbReference type="PROSITE" id="PS01175">
    <property type="entry name" value="RIBONUCLEASE_II"/>
    <property type="match status" value="1"/>
</dbReference>
<feature type="region of interest" description="Disordered" evidence="9">
    <location>
        <begin position="733"/>
        <end position="803"/>
    </location>
</feature>
<dbReference type="InterPro" id="IPR012340">
    <property type="entry name" value="NA-bd_OB-fold"/>
</dbReference>
<evidence type="ECO:0000259" key="10">
    <source>
        <dbReference type="PROSITE" id="PS50126"/>
    </source>
</evidence>
<dbReference type="NCBIfam" id="TIGR02063">
    <property type="entry name" value="RNase_R"/>
    <property type="match status" value="1"/>
</dbReference>
<evidence type="ECO:0000256" key="8">
    <source>
        <dbReference type="HAMAP-Rule" id="MF_01895"/>
    </source>
</evidence>
<dbReference type="NCBIfam" id="TIGR00358">
    <property type="entry name" value="3_prime_RNase"/>
    <property type="match status" value="1"/>
</dbReference>
<sequence length="803" mass="90608">MSKDPHFDREQQKYQNPIPSREFILDLLRSQSAPMNREQIGISLALTDEEQWEGLRRRLRAMERDGQLIFTRAKSYALPERMDMIIGTVLGHKDGFGFLRPEEDGQDLFISNRCMAKYFHGDKVMAQPIGHDKRGRQEVRLVRLLEPRKAAIVGRYHTQGSIAFITPQDKRIPQDIIIEKGAANGANPGDICVVEIRERPTHFMAAKGEVVEVLGQQNAPGMEIDIALRNFDLPHQWNTRIDRQLRKLGDEVSETDKGNRQDLRHLPFVTIDGSDARDFDDAVYAEKKRSGWRLWVAIADVSHYVKKGSALDEEAIARGNSVYFPSQVIPMLPEKLSNGLCSLKPKVDRLAMVCEMTITAQGKLSGFKFYPAVIHSHARLIYEQVAQALTEGSTNQDLQAVLPHLHVLQDLYLALVTAREERGAIAFETEETQFIFNDERKIEAIVPRSRNQAHKIIEECMIVANVAAARFVKRHKAETLYRVHQPPSETKLSSFREFVNERGLNLGGGEEPTPADYSELLERIKGRDDAELIQIMLLRSMSQAIYSADNDGHFGLALEQYAHFTSPIRRYPDLQLHRTIRYLVNREAAQKAGKALTENWTRDGGYLYQIEELDELGLQCSTTERRADDATREVSDWLKCEYMQAHIGDEFEAVIASVTSFGFFARLKGLFIDGLVHVSSLANDYYRFDSGRQMLVGESQARSYRIGDTVSVKIAAVNLDDKQIDMVLTDNAKAKASKGRTSNTGNKTGSIRAQLRKGNFGKSSSSTKKRRSSTGKGSYKSASKPAKPSKSKSSKSKSSKRRK</sequence>
<dbReference type="InterPro" id="IPR004476">
    <property type="entry name" value="RNase_II/RNase_R"/>
</dbReference>
<dbReference type="SMART" id="SM00955">
    <property type="entry name" value="RNB"/>
    <property type="match status" value="1"/>
</dbReference>
<keyword evidence="3 8" id="KW-0963">Cytoplasm</keyword>
<dbReference type="GO" id="GO:0008859">
    <property type="term" value="F:exoribonuclease II activity"/>
    <property type="evidence" value="ECO:0007669"/>
    <property type="project" value="UniProtKB-UniRule"/>
</dbReference>
<feature type="domain" description="S1 motif" evidence="10">
    <location>
        <begin position="648"/>
        <end position="729"/>
    </location>
</feature>
<dbReference type="PROSITE" id="PS50126">
    <property type="entry name" value="S1"/>
    <property type="match status" value="1"/>
</dbReference>
<dbReference type="SMART" id="SM00316">
    <property type="entry name" value="S1"/>
    <property type="match status" value="1"/>
</dbReference>
<dbReference type="SUPFAM" id="SSF50249">
    <property type="entry name" value="Nucleic acid-binding proteins"/>
    <property type="match status" value="4"/>
</dbReference>
<dbReference type="InterPro" id="IPR003029">
    <property type="entry name" value="S1_domain"/>
</dbReference>
<dbReference type="InterPro" id="IPR001900">
    <property type="entry name" value="RNase_II/R"/>
</dbReference>
<dbReference type="Pfam" id="PF08461">
    <property type="entry name" value="WHD_RNase_R"/>
    <property type="match status" value="1"/>
</dbReference>
<dbReference type="SMART" id="SM00357">
    <property type="entry name" value="CSP"/>
    <property type="match status" value="1"/>
</dbReference>
<dbReference type="GO" id="GO:0003723">
    <property type="term" value="F:RNA binding"/>
    <property type="evidence" value="ECO:0007669"/>
    <property type="project" value="UniProtKB-UniRule"/>
</dbReference>
<dbReference type="InterPro" id="IPR011805">
    <property type="entry name" value="RNase_R"/>
</dbReference>
<evidence type="ECO:0000256" key="3">
    <source>
        <dbReference type="ARBA" id="ARBA00022490"/>
    </source>
</evidence>
<dbReference type="PANTHER" id="PTHR23355:SF9">
    <property type="entry name" value="DIS3-LIKE EXONUCLEASE 2"/>
    <property type="match status" value="1"/>
</dbReference>
<dbReference type="InterPro" id="IPR011129">
    <property type="entry name" value="CSD"/>
</dbReference>
<dbReference type="RefSeq" id="WP_095499856.1">
    <property type="nucleotide sequence ID" value="NZ_BSPO01000002.1"/>
</dbReference>
<dbReference type="Gene3D" id="2.40.50.140">
    <property type="entry name" value="Nucleic acid-binding proteins"/>
    <property type="match status" value="2"/>
</dbReference>
<dbReference type="Pfam" id="PF00773">
    <property type="entry name" value="RNB"/>
    <property type="match status" value="1"/>
</dbReference>
<dbReference type="CDD" id="cd04471">
    <property type="entry name" value="S1_RNase_R"/>
    <property type="match status" value="1"/>
</dbReference>
<dbReference type="InterPro" id="IPR013223">
    <property type="entry name" value="RNase_B_OB_dom"/>
</dbReference>
<organism evidence="11 12">
    <name type="scientific">Paraferrimonas haliotis</name>
    <dbReference type="NCBI Taxonomy" id="2013866"/>
    <lineage>
        <taxon>Bacteria</taxon>
        <taxon>Pseudomonadati</taxon>
        <taxon>Pseudomonadota</taxon>
        <taxon>Gammaproteobacteria</taxon>
        <taxon>Alteromonadales</taxon>
        <taxon>Ferrimonadaceae</taxon>
        <taxon>Paraferrimonas</taxon>
    </lineage>
</organism>
<feature type="compositionally biased region" description="Basic residues" evidence="9">
    <location>
        <begin position="787"/>
        <end position="803"/>
    </location>
</feature>
<evidence type="ECO:0000256" key="2">
    <source>
        <dbReference type="ARBA" id="ARBA00004496"/>
    </source>
</evidence>
<dbReference type="HAMAP" id="MF_01895">
    <property type="entry name" value="RNase_R"/>
    <property type="match status" value="1"/>
</dbReference>
<dbReference type="InterPro" id="IPR040476">
    <property type="entry name" value="CSD2"/>
</dbReference>
<feature type="compositionally biased region" description="Polar residues" evidence="9">
    <location>
        <begin position="739"/>
        <end position="751"/>
    </location>
</feature>
<comment type="similarity">
    <text evidence="8">Belongs to the RNR ribonuclease family. RNase R subfamily.</text>
</comment>
<dbReference type="Proteomes" id="UP001157439">
    <property type="component" value="Unassembled WGS sequence"/>
</dbReference>